<dbReference type="Proteomes" id="UP001501057">
    <property type="component" value="Unassembled WGS sequence"/>
</dbReference>
<organism evidence="4 5">
    <name type="scientific">Aeromicrobium alkaliterrae</name>
    <dbReference type="NCBI Taxonomy" id="302168"/>
    <lineage>
        <taxon>Bacteria</taxon>
        <taxon>Bacillati</taxon>
        <taxon>Actinomycetota</taxon>
        <taxon>Actinomycetes</taxon>
        <taxon>Propionibacteriales</taxon>
        <taxon>Nocardioidaceae</taxon>
        <taxon>Aeromicrobium</taxon>
    </lineage>
</organism>
<protein>
    <submittedName>
        <fullName evidence="4">Dihydrodipicolinate reductase</fullName>
    </submittedName>
</protein>
<evidence type="ECO:0000256" key="2">
    <source>
        <dbReference type="ARBA" id="ARBA00023002"/>
    </source>
</evidence>
<evidence type="ECO:0000259" key="3">
    <source>
        <dbReference type="Pfam" id="PF01113"/>
    </source>
</evidence>
<dbReference type="PROSITE" id="PS51257">
    <property type="entry name" value="PROKAR_LIPOPROTEIN"/>
    <property type="match status" value="1"/>
</dbReference>
<evidence type="ECO:0000313" key="4">
    <source>
        <dbReference type="EMBL" id="GAA1747932.1"/>
    </source>
</evidence>
<reference evidence="4 5" key="1">
    <citation type="journal article" date="2019" name="Int. J. Syst. Evol. Microbiol.">
        <title>The Global Catalogue of Microorganisms (GCM) 10K type strain sequencing project: providing services to taxonomists for standard genome sequencing and annotation.</title>
        <authorList>
            <consortium name="The Broad Institute Genomics Platform"/>
            <consortium name="The Broad Institute Genome Sequencing Center for Infectious Disease"/>
            <person name="Wu L."/>
            <person name="Ma J."/>
        </authorList>
    </citation>
    <scope>NUCLEOTIDE SEQUENCE [LARGE SCALE GENOMIC DNA]</scope>
    <source>
        <strain evidence="4 5">JCM 13518</strain>
    </source>
</reference>
<keyword evidence="1" id="KW-0521">NADP</keyword>
<dbReference type="Pfam" id="PF01113">
    <property type="entry name" value="DapB_N"/>
    <property type="match status" value="1"/>
</dbReference>
<dbReference type="SUPFAM" id="SSF51735">
    <property type="entry name" value="NAD(P)-binding Rossmann-fold domains"/>
    <property type="match status" value="1"/>
</dbReference>
<evidence type="ECO:0000256" key="1">
    <source>
        <dbReference type="ARBA" id="ARBA00022857"/>
    </source>
</evidence>
<keyword evidence="5" id="KW-1185">Reference proteome</keyword>
<feature type="domain" description="Dihydrodipicolinate reductase N-terminal" evidence="3">
    <location>
        <begin position="15"/>
        <end position="79"/>
    </location>
</feature>
<dbReference type="RefSeq" id="WP_344203049.1">
    <property type="nucleotide sequence ID" value="NZ_BAAAME010000005.1"/>
</dbReference>
<dbReference type="InterPro" id="IPR036291">
    <property type="entry name" value="NAD(P)-bd_dom_sf"/>
</dbReference>
<evidence type="ECO:0000313" key="5">
    <source>
        <dbReference type="Proteomes" id="UP001501057"/>
    </source>
</evidence>
<dbReference type="InterPro" id="IPR000846">
    <property type="entry name" value="DapB_N"/>
</dbReference>
<sequence>MTAPEARRYRVVQWATGAMGTACLRMLLDHPRVDVVGVHVYSEAKAGQDVGEMAGRGPTGVRSTSDRQAILDLDADVVVHAGRIGTYGSHDDDIIALLESGANVISINGYSHPASRPGPRLDALQAAAERGGSTLMAAGLNPGFAGEQLAVVASGLVGRLDHVEIVEHADSRAVRDPGYLFDTLGFGQTLAELGSRVEGPGAALEGMFTEVLDATAHHLGLRLDAIEPDHVQHLAASDLEVKAGTVRAGTVSHFNWRWHGLVAGERRLTVSIHWYLETAHLDRDDPPLWQVHLTGHPGVRIDVELEKHPDDTSRMPAEPYAVGASVVNTLPHVVAAPPGVQVRPLATPAWS</sequence>
<dbReference type="Gene3D" id="3.40.50.720">
    <property type="entry name" value="NAD(P)-binding Rossmann-like Domain"/>
    <property type="match status" value="1"/>
</dbReference>
<dbReference type="CDD" id="cd24146">
    <property type="entry name" value="nat-AmDH_N_like"/>
    <property type="match status" value="1"/>
</dbReference>
<accession>A0ABN2K436</accession>
<dbReference type="EMBL" id="BAAAME010000005">
    <property type="protein sequence ID" value="GAA1747932.1"/>
    <property type="molecule type" value="Genomic_DNA"/>
</dbReference>
<comment type="caution">
    <text evidence="4">The sequence shown here is derived from an EMBL/GenBank/DDBJ whole genome shotgun (WGS) entry which is preliminary data.</text>
</comment>
<keyword evidence="2" id="KW-0560">Oxidoreductase</keyword>
<proteinExistence type="predicted"/>
<name>A0ABN2K436_9ACTN</name>
<gene>
    <name evidence="4" type="ORF">GCM10009710_29960</name>
</gene>